<proteinExistence type="predicted"/>
<evidence type="ECO:0000313" key="1">
    <source>
        <dbReference type="EMBL" id="CAA6806716.1"/>
    </source>
</evidence>
<organism evidence="1">
    <name type="scientific">uncultured Sulfurovum sp</name>
    <dbReference type="NCBI Taxonomy" id="269237"/>
    <lineage>
        <taxon>Bacteria</taxon>
        <taxon>Pseudomonadati</taxon>
        <taxon>Campylobacterota</taxon>
        <taxon>Epsilonproteobacteria</taxon>
        <taxon>Campylobacterales</taxon>
        <taxon>Sulfurovaceae</taxon>
        <taxon>Sulfurovum</taxon>
        <taxon>environmental samples</taxon>
    </lineage>
</organism>
<dbReference type="EMBL" id="CACVAZ010000033">
    <property type="protein sequence ID" value="CAA6806716.1"/>
    <property type="molecule type" value="Genomic_DNA"/>
</dbReference>
<protein>
    <submittedName>
        <fullName evidence="1">Uncharacterized protein</fullName>
    </submittedName>
</protein>
<name>A0A6S6SH11_9BACT</name>
<reference evidence="1" key="1">
    <citation type="submission" date="2020-01" db="EMBL/GenBank/DDBJ databases">
        <authorList>
            <person name="Meier V. D."/>
            <person name="Meier V D."/>
        </authorList>
    </citation>
    <scope>NUCLEOTIDE SEQUENCE</scope>
    <source>
        <strain evidence="1">HLG_WM_MAG_02</strain>
    </source>
</reference>
<sequence length="351" mass="38926">MKNCNNKAGFAQIVNNLYDIKDELLIVASIDNELKVIAPIADDIIAITPYTNDIETVSKNIQAVKDAYANASASLKNASDAERFAIISENAKSVSVEKAREANDDAKEAHLSALYASERAEWIKINTNPILEHIELIKLSPENARIAKESAEIATRAKDISIEKAREANADANQAHLSALYASERAEHVDGVSNYIDNRKIEIVGIVNELKEFIAISTDNIDEIKSLLLRRSSEVEIARNEALQSAVSSTEAKKLVNIKANFVESVVPIVREQANTAIKASADAKRYGDETKALSLDFEEKSTTFLSEGRDYRDETKTMYEALKEVGSVYQIHKEIYTMRTGVIYEIRGEL</sequence>
<accession>A0A6S6SH11</accession>
<gene>
    <name evidence="1" type="ORF">HELGO_WM12453</name>
</gene>
<dbReference type="AlphaFoldDB" id="A0A6S6SH11"/>